<dbReference type="InParanoid" id="A0A165NX42"/>
<proteinExistence type="predicted"/>
<evidence type="ECO:0000313" key="2">
    <source>
        <dbReference type="Proteomes" id="UP000076761"/>
    </source>
</evidence>
<protein>
    <submittedName>
        <fullName evidence="1">Uncharacterized protein</fullName>
    </submittedName>
</protein>
<keyword evidence="2" id="KW-1185">Reference proteome</keyword>
<accession>A0A165NX42</accession>
<dbReference type="AlphaFoldDB" id="A0A165NX42"/>
<name>A0A165NX42_9AGAM</name>
<reference evidence="1 2" key="1">
    <citation type="journal article" date="2016" name="Mol. Biol. Evol.">
        <title>Comparative Genomics of Early-Diverging Mushroom-Forming Fungi Provides Insights into the Origins of Lignocellulose Decay Capabilities.</title>
        <authorList>
            <person name="Nagy L.G."/>
            <person name="Riley R."/>
            <person name="Tritt A."/>
            <person name="Adam C."/>
            <person name="Daum C."/>
            <person name="Floudas D."/>
            <person name="Sun H."/>
            <person name="Yadav J.S."/>
            <person name="Pangilinan J."/>
            <person name="Larsson K.H."/>
            <person name="Matsuura K."/>
            <person name="Barry K."/>
            <person name="Labutti K."/>
            <person name="Kuo R."/>
            <person name="Ohm R.A."/>
            <person name="Bhattacharya S.S."/>
            <person name="Shirouzu T."/>
            <person name="Yoshinaga Y."/>
            <person name="Martin F.M."/>
            <person name="Grigoriev I.V."/>
            <person name="Hibbett D.S."/>
        </authorList>
    </citation>
    <scope>NUCLEOTIDE SEQUENCE [LARGE SCALE GENOMIC DNA]</scope>
    <source>
        <strain evidence="1 2">HHB14362 ss-1</strain>
    </source>
</reference>
<dbReference type="Proteomes" id="UP000076761">
    <property type="component" value="Unassembled WGS sequence"/>
</dbReference>
<evidence type="ECO:0000313" key="1">
    <source>
        <dbReference type="EMBL" id="KZT20229.1"/>
    </source>
</evidence>
<gene>
    <name evidence="1" type="ORF">NEOLEDRAFT_887279</name>
</gene>
<sequence length="201" mass="22013">MHTRFAPPPKTWNRIHAASPLRTKPHVVIEGTTGAIDVNVVEVAAGIATDRPNPSRTRPIGARSTWYTSRNAFYSFDTYITPSAACAQNWHSGDKGQPERPGHSYGTEDEHRLWYLTRWTTSCIGPLNALGSCNGISAFGDIVHRRCVVVPVGIFASLRCQMHAHDLGRYSGCAVSSVFDFSSLTHGMRVGYLNMSCCTGT</sequence>
<organism evidence="1 2">
    <name type="scientific">Neolentinus lepideus HHB14362 ss-1</name>
    <dbReference type="NCBI Taxonomy" id="1314782"/>
    <lineage>
        <taxon>Eukaryota</taxon>
        <taxon>Fungi</taxon>
        <taxon>Dikarya</taxon>
        <taxon>Basidiomycota</taxon>
        <taxon>Agaricomycotina</taxon>
        <taxon>Agaricomycetes</taxon>
        <taxon>Gloeophyllales</taxon>
        <taxon>Gloeophyllaceae</taxon>
        <taxon>Neolentinus</taxon>
    </lineage>
</organism>
<dbReference type="EMBL" id="KV425624">
    <property type="protein sequence ID" value="KZT20229.1"/>
    <property type="molecule type" value="Genomic_DNA"/>
</dbReference>